<evidence type="ECO:0000313" key="1">
    <source>
        <dbReference type="EMBL" id="PLW53154.1"/>
    </source>
</evidence>
<dbReference type="Proteomes" id="UP000235388">
    <property type="component" value="Unassembled WGS sequence"/>
</dbReference>
<reference evidence="1 2" key="1">
    <citation type="submission" date="2017-11" db="EMBL/GenBank/DDBJ databases">
        <title>De novo assembly and phasing of dikaryotic genomes from two isolates of Puccinia coronata f. sp. avenae, the causal agent of oat crown rust.</title>
        <authorList>
            <person name="Miller M.E."/>
            <person name="Zhang Y."/>
            <person name="Omidvar V."/>
            <person name="Sperschneider J."/>
            <person name="Schwessinger B."/>
            <person name="Raley C."/>
            <person name="Palmer J.M."/>
            <person name="Garnica D."/>
            <person name="Upadhyaya N."/>
            <person name="Rathjen J."/>
            <person name="Taylor J.M."/>
            <person name="Park R.F."/>
            <person name="Dodds P.N."/>
            <person name="Hirsch C.D."/>
            <person name="Kianian S.F."/>
            <person name="Figueroa M."/>
        </authorList>
    </citation>
    <scope>NUCLEOTIDE SEQUENCE [LARGE SCALE GENOMIC DNA]</scope>
    <source>
        <strain evidence="1">12NC29</strain>
    </source>
</reference>
<gene>
    <name evidence="1" type="ORF">PCANC_11324</name>
</gene>
<keyword evidence="2" id="KW-1185">Reference proteome</keyword>
<comment type="caution">
    <text evidence="1">The sequence shown here is derived from an EMBL/GenBank/DDBJ whole genome shotgun (WGS) entry which is preliminary data.</text>
</comment>
<protein>
    <submittedName>
        <fullName evidence="1">Uncharacterized protein</fullName>
    </submittedName>
</protein>
<accession>A0A2N5VT27</accession>
<organism evidence="1 2">
    <name type="scientific">Puccinia coronata f. sp. avenae</name>
    <dbReference type="NCBI Taxonomy" id="200324"/>
    <lineage>
        <taxon>Eukaryota</taxon>
        <taxon>Fungi</taxon>
        <taxon>Dikarya</taxon>
        <taxon>Basidiomycota</taxon>
        <taxon>Pucciniomycotina</taxon>
        <taxon>Pucciniomycetes</taxon>
        <taxon>Pucciniales</taxon>
        <taxon>Pucciniaceae</taxon>
        <taxon>Puccinia</taxon>
    </lineage>
</organism>
<name>A0A2N5VT27_9BASI</name>
<sequence length="121" mass="13161">MKSLVPAQREGPSGQVYLLAELVPGQRAGLPARQAGTRPAGRFTFLPSWYQASGQVYLLAQLAPAPQVGLPARQAGTSSADCTAYMRNMLVDYYDTNWEMTKNGRHFEVLCEMAELGPNGV</sequence>
<evidence type="ECO:0000313" key="2">
    <source>
        <dbReference type="Proteomes" id="UP000235388"/>
    </source>
</evidence>
<dbReference type="AlphaFoldDB" id="A0A2N5VT27"/>
<dbReference type="EMBL" id="PGCJ01000067">
    <property type="protein sequence ID" value="PLW53154.1"/>
    <property type="molecule type" value="Genomic_DNA"/>
</dbReference>
<proteinExistence type="predicted"/>